<reference evidence="2 3" key="1">
    <citation type="journal article" date="2019" name="New Phytol.">
        <title>Comparative genomics reveals unique wood-decay strategies and fruiting body development in the Schizophyllaceae.</title>
        <authorList>
            <person name="Almasi E."/>
            <person name="Sahu N."/>
            <person name="Krizsan K."/>
            <person name="Balint B."/>
            <person name="Kovacs G.M."/>
            <person name="Kiss B."/>
            <person name="Cseklye J."/>
            <person name="Drula E."/>
            <person name="Henrissat B."/>
            <person name="Nagy I."/>
            <person name="Chovatia M."/>
            <person name="Adam C."/>
            <person name="LaButti K."/>
            <person name="Lipzen A."/>
            <person name="Riley R."/>
            <person name="Grigoriev I.V."/>
            <person name="Nagy L.G."/>
        </authorList>
    </citation>
    <scope>NUCLEOTIDE SEQUENCE [LARGE SCALE GENOMIC DNA]</scope>
    <source>
        <strain evidence="2 3">NL-1724</strain>
    </source>
</reference>
<dbReference type="Proteomes" id="UP000320762">
    <property type="component" value="Unassembled WGS sequence"/>
</dbReference>
<proteinExistence type="predicted"/>
<dbReference type="OrthoDB" id="3099886at2759"/>
<dbReference type="SUPFAM" id="SSF81383">
    <property type="entry name" value="F-box domain"/>
    <property type="match status" value="1"/>
</dbReference>
<dbReference type="InterPro" id="IPR036047">
    <property type="entry name" value="F-box-like_dom_sf"/>
</dbReference>
<keyword evidence="3" id="KW-1185">Reference proteome</keyword>
<evidence type="ECO:0000313" key="3">
    <source>
        <dbReference type="Proteomes" id="UP000320762"/>
    </source>
</evidence>
<gene>
    <name evidence="2" type="ORF">BD626DRAFT_452675</name>
</gene>
<protein>
    <recommendedName>
        <fullName evidence="1">F-box domain-containing protein</fullName>
    </recommendedName>
</protein>
<feature type="domain" description="F-box" evidence="1">
    <location>
        <begin position="29"/>
        <end position="68"/>
    </location>
</feature>
<organism evidence="2 3">
    <name type="scientific">Schizophyllum amplum</name>
    <dbReference type="NCBI Taxonomy" id="97359"/>
    <lineage>
        <taxon>Eukaryota</taxon>
        <taxon>Fungi</taxon>
        <taxon>Dikarya</taxon>
        <taxon>Basidiomycota</taxon>
        <taxon>Agaricomycotina</taxon>
        <taxon>Agaricomycetes</taxon>
        <taxon>Agaricomycetidae</taxon>
        <taxon>Agaricales</taxon>
        <taxon>Schizophyllaceae</taxon>
        <taxon>Schizophyllum</taxon>
    </lineage>
</organism>
<evidence type="ECO:0000313" key="2">
    <source>
        <dbReference type="EMBL" id="TRM67212.1"/>
    </source>
</evidence>
<dbReference type="EMBL" id="VDMD01000003">
    <property type="protein sequence ID" value="TRM67212.1"/>
    <property type="molecule type" value="Genomic_DNA"/>
</dbReference>
<sequence length="404" mass="47790">MTRRSKPKRARYAYLDTVPQSAPPYLTMLSIELWHCVFSYCQPPALLAVRDTCHVFRNVVDANNGILLAHSPLLLPHPPPDPRKYMRFLKHGLQRSALGRFFDIRNPWQPGLYGSAAYTMTLFRKGECYMCRKRTDGPPTWMPSKIYICSKRCRYHFFRSKVAFLLPKYKYRPRYTLKLDRHIWPWLPNMTRARRPRDNSRWAVPLRDLRNARREYRSEVMTAPTPMEQMRLESALFKRYSVRRHEITAVDGFQYHLDEWRMKMEITARKTGSANSHRLRNMARDRGIAPAMVAENHGVDKTLLMRTRNLRSITSSSLTKAGLLDPYSKYMKCQHCDDFIFAEWVDWHIMKCHPGYLPLSRVSKETGCAEYRCKLCDNRSVTYYSPKSLHAHQYHKHGVQEHER</sequence>
<accession>A0A550CQY7</accession>
<dbReference type="SMART" id="SM00256">
    <property type="entry name" value="FBOX"/>
    <property type="match status" value="1"/>
</dbReference>
<evidence type="ECO:0000259" key="1">
    <source>
        <dbReference type="SMART" id="SM00256"/>
    </source>
</evidence>
<dbReference type="InterPro" id="IPR001810">
    <property type="entry name" value="F-box_dom"/>
</dbReference>
<name>A0A550CQY7_9AGAR</name>
<comment type="caution">
    <text evidence="2">The sequence shown here is derived from an EMBL/GenBank/DDBJ whole genome shotgun (WGS) entry which is preliminary data.</text>
</comment>
<dbReference type="AlphaFoldDB" id="A0A550CQY7"/>